<dbReference type="PANTHER" id="PTHR43319">
    <property type="entry name" value="BETA-LACTAMASE-RELATED"/>
    <property type="match status" value="1"/>
</dbReference>
<dbReference type="EMBL" id="JBHSIU010000054">
    <property type="protein sequence ID" value="MFC5003769.1"/>
    <property type="molecule type" value="Genomic_DNA"/>
</dbReference>
<keyword evidence="3" id="KW-1185">Reference proteome</keyword>
<proteinExistence type="predicted"/>
<name>A0ABV9W607_9ACTN</name>
<dbReference type="RefSeq" id="WP_380123029.1">
    <property type="nucleotide sequence ID" value="NZ_JBHSIU010000054.1"/>
</dbReference>
<dbReference type="InterPro" id="IPR001466">
    <property type="entry name" value="Beta-lactam-related"/>
</dbReference>
<accession>A0ABV9W607</accession>
<reference evidence="3" key="1">
    <citation type="journal article" date="2019" name="Int. J. Syst. Evol. Microbiol.">
        <title>The Global Catalogue of Microorganisms (GCM) 10K type strain sequencing project: providing services to taxonomists for standard genome sequencing and annotation.</title>
        <authorList>
            <consortium name="The Broad Institute Genomics Platform"/>
            <consortium name="The Broad Institute Genome Sequencing Center for Infectious Disease"/>
            <person name="Wu L."/>
            <person name="Ma J."/>
        </authorList>
    </citation>
    <scope>NUCLEOTIDE SEQUENCE [LARGE SCALE GENOMIC DNA]</scope>
    <source>
        <strain evidence="3">CGMCC 4.7152</strain>
    </source>
</reference>
<dbReference type="SUPFAM" id="SSF56601">
    <property type="entry name" value="beta-lactamase/transpeptidase-like"/>
    <property type="match status" value="1"/>
</dbReference>
<organism evidence="2 3">
    <name type="scientific">Dactylosporangium cerinum</name>
    <dbReference type="NCBI Taxonomy" id="1434730"/>
    <lineage>
        <taxon>Bacteria</taxon>
        <taxon>Bacillati</taxon>
        <taxon>Actinomycetota</taxon>
        <taxon>Actinomycetes</taxon>
        <taxon>Micromonosporales</taxon>
        <taxon>Micromonosporaceae</taxon>
        <taxon>Dactylosporangium</taxon>
    </lineage>
</organism>
<dbReference type="InterPro" id="IPR052907">
    <property type="entry name" value="Beta-lactamase/esterase"/>
</dbReference>
<dbReference type="Gene3D" id="3.40.710.10">
    <property type="entry name" value="DD-peptidase/beta-lactamase superfamily"/>
    <property type="match status" value="1"/>
</dbReference>
<dbReference type="InterPro" id="IPR012338">
    <property type="entry name" value="Beta-lactam/transpept-like"/>
</dbReference>
<comment type="caution">
    <text evidence="2">The sequence shown here is derived from an EMBL/GenBank/DDBJ whole genome shotgun (WGS) entry which is preliminary data.</text>
</comment>
<protein>
    <submittedName>
        <fullName evidence="2">Serine hydrolase domain-containing protein</fullName>
    </submittedName>
</protein>
<gene>
    <name evidence="2" type="ORF">ACFPIJ_38840</name>
</gene>
<dbReference type="GO" id="GO:0016787">
    <property type="term" value="F:hydrolase activity"/>
    <property type="evidence" value="ECO:0007669"/>
    <property type="project" value="UniProtKB-KW"/>
</dbReference>
<keyword evidence="2" id="KW-0378">Hydrolase</keyword>
<dbReference type="Proteomes" id="UP001595912">
    <property type="component" value="Unassembled WGS sequence"/>
</dbReference>
<evidence type="ECO:0000259" key="1">
    <source>
        <dbReference type="Pfam" id="PF00144"/>
    </source>
</evidence>
<evidence type="ECO:0000313" key="2">
    <source>
        <dbReference type="EMBL" id="MFC5003769.1"/>
    </source>
</evidence>
<feature type="domain" description="Beta-lactamase-related" evidence="1">
    <location>
        <begin position="28"/>
        <end position="351"/>
    </location>
</feature>
<dbReference type="PANTHER" id="PTHR43319:SF3">
    <property type="entry name" value="BETA-LACTAMASE-RELATED DOMAIN-CONTAINING PROTEIN"/>
    <property type="match status" value="1"/>
</dbReference>
<sequence length="359" mass="37951">MTEARGHVAAGFEAVREEFAAFLATEPAGSQLAVYHHGVQVVDLWGGEETDGDTLTGVFSVSKGAAHLVAALLVQEGVLDLDAQARSLPFPLTVRELLGHRSGLIGVDGGFTIAEAADDQVIAARLAGQKPFWEPGTAYGYHAITMGALLDAELRAVTGRSVQQWYEERLRRPYHLELWLGLPEALEPRFRPLLPALGPAFTPDPASLLAISFNTSFDLLDFGNTRRVRELGPASAGGVGNARGVARLYAAAIGPLDGRPALLDASTITEFATPYSLGVDLVTEEAEHFALGFENLPATHPYLGPRTIGHIGATGSLGWADSDAGIAYGYVRRRFGYPGPENARFGAAVLAAAAGTAKP</sequence>
<dbReference type="Pfam" id="PF00144">
    <property type="entry name" value="Beta-lactamase"/>
    <property type="match status" value="1"/>
</dbReference>
<evidence type="ECO:0000313" key="3">
    <source>
        <dbReference type="Proteomes" id="UP001595912"/>
    </source>
</evidence>